<evidence type="ECO:0008006" key="4">
    <source>
        <dbReference type="Google" id="ProtNLM"/>
    </source>
</evidence>
<sequence length="130" mass="14617">MFWDSPMRVKRVLYGTSPECKGGVKREIPKKPIDQRHLQKQFLCMENPGATLPGTEASSHWWEASTLAAKSPRPTITEGKLLASVEQRRNGRAWESEDPRVNPPTSGIVRHDSHMRKPGSGPAGNRTWFV</sequence>
<keyword evidence="3" id="KW-1185">Reference proteome</keyword>
<evidence type="ECO:0000256" key="1">
    <source>
        <dbReference type="SAM" id="MobiDB-lite"/>
    </source>
</evidence>
<comment type="caution">
    <text evidence="2">The sequence shown here is derived from an EMBL/GenBank/DDBJ whole genome shotgun (WGS) entry which is preliminary data.</text>
</comment>
<name>A0ABQ9HNN0_9NEOP</name>
<evidence type="ECO:0000313" key="3">
    <source>
        <dbReference type="Proteomes" id="UP001159363"/>
    </source>
</evidence>
<evidence type="ECO:0000313" key="2">
    <source>
        <dbReference type="EMBL" id="KAJ8885947.1"/>
    </source>
</evidence>
<protein>
    <recommendedName>
        <fullName evidence="4">RBPJ-interacting and tubulin-associated protein 1</fullName>
    </recommendedName>
</protein>
<accession>A0ABQ9HNN0</accession>
<proteinExistence type="predicted"/>
<organism evidence="2 3">
    <name type="scientific">Dryococelus australis</name>
    <dbReference type="NCBI Taxonomy" id="614101"/>
    <lineage>
        <taxon>Eukaryota</taxon>
        <taxon>Metazoa</taxon>
        <taxon>Ecdysozoa</taxon>
        <taxon>Arthropoda</taxon>
        <taxon>Hexapoda</taxon>
        <taxon>Insecta</taxon>
        <taxon>Pterygota</taxon>
        <taxon>Neoptera</taxon>
        <taxon>Polyneoptera</taxon>
        <taxon>Phasmatodea</taxon>
        <taxon>Verophasmatodea</taxon>
        <taxon>Anareolatae</taxon>
        <taxon>Phasmatidae</taxon>
        <taxon>Eurycanthinae</taxon>
        <taxon>Dryococelus</taxon>
    </lineage>
</organism>
<gene>
    <name evidence="2" type="ORF">PR048_012153</name>
</gene>
<dbReference type="Proteomes" id="UP001159363">
    <property type="component" value="Chromosome X"/>
</dbReference>
<reference evidence="2 3" key="1">
    <citation type="submission" date="2023-02" db="EMBL/GenBank/DDBJ databases">
        <title>LHISI_Scaffold_Assembly.</title>
        <authorList>
            <person name="Stuart O.P."/>
            <person name="Cleave R."/>
            <person name="Magrath M.J.L."/>
            <person name="Mikheyev A.S."/>
        </authorList>
    </citation>
    <scope>NUCLEOTIDE SEQUENCE [LARGE SCALE GENOMIC DNA]</scope>
    <source>
        <strain evidence="2">Daus_M_001</strain>
        <tissue evidence="2">Leg muscle</tissue>
    </source>
</reference>
<feature type="region of interest" description="Disordered" evidence="1">
    <location>
        <begin position="87"/>
        <end position="130"/>
    </location>
</feature>
<feature type="compositionally biased region" description="Basic and acidic residues" evidence="1">
    <location>
        <begin position="87"/>
        <end position="100"/>
    </location>
</feature>
<dbReference type="EMBL" id="JARBHB010000004">
    <property type="protein sequence ID" value="KAJ8885947.1"/>
    <property type="molecule type" value="Genomic_DNA"/>
</dbReference>